<comment type="caution">
    <text evidence="3">The sequence shown here is derived from an EMBL/GenBank/DDBJ whole genome shotgun (WGS) entry which is preliminary data.</text>
</comment>
<reference evidence="4" key="1">
    <citation type="journal article" date="2019" name="Int. J. Syst. Evol. Microbiol.">
        <title>The Global Catalogue of Microorganisms (GCM) 10K type strain sequencing project: providing services to taxonomists for standard genome sequencing and annotation.</title>
        <authorList>
            <consortium name="The Broad Institute Genomics Platform"/>
            <consortium name="The Broad Institute Genome Sequencing Center for Infectious Disease"/>
            <person name="Wu L."/>
            <person name="Ma J."/>
        </authorList>
    </citation>
    <scope>NUCLEOTIDE SEQUENCE [LARGE SCALE GENOMIC DNA]</scope>
    <source>
        <strain evidence="4">JCM 12774</strain>
    </source>
</reference>
<keyword evidence="4" id="KW-1185">Reference proteome</keyword>
<protein>
    <recommendedName>
        <fullName evidence="2">Activator of Hsp90 ATPase homologue 1/2-like C-terminal domain-containing protein</fullName>
    </recommendedName>
</protein>
<dbReference type="EMBL" id="BAAACX010000009">
    <property type="protein sequence ID" value="GAA0392092.1"/>
    <property type="molecule type" value="Genomic_DNA"/>
</dbReference>
<proteinExistence type="inferred from homology"/>
<dbReference type="Pfam" id="PF08327">
    <property type="entry name" value="AHSA1"/>
    <property type="match status" value="1"/>
</dbReference>
<organism evidence="3 4">
    <name type="scientific">Paenibacillus motobuensis</name>
    <dbReference type="NCBI Taxonomy" id="295324"/>
    <lineage>
        <taxon>Bacteria</taxon>
        <taxon>Bacillati</taxon>
        <taxon>Bacillota</taxon>
        <taxon>Bacilli</taxon>
        <taxon>Bacillales</taxon>
        <taxon>Paenibacillaceae</taxon>
        <taxon>Paenibacillus</taxon>
    </lineage>
</organism>
<dbReference type="Gene3D" id="3.30.530.20">
    <property type="match status" value="1"/>
</dbReference>
<evidence type="ECO:0000313" key="3">
    <source>
        <dbReference type="EMBL" id="GAA0392092.1"/>
    </source>
</evidence>
<dbReference type="InterPro" id="IPR013538">
    <property type="entry name" value="ASHA1/2-like_C"/>
</dbReference>
<feature type="domain" description="Activator of Hsp90 ATPase homologue 1/2-like C-terminal" evidence="2">
    <location>
        <begin position="15"/>
        <end position="149"/>
    </location>
</feature>
<gene>
    <name evidence="3" type="ORF">GCM10008933_23710</name>
</gene>
<comment type="similarity">
    <text evidence="1">Belongs to the AHA1 family.</text>
</comment>
<evidence type="ECO:0000259" key="2">
    <source>
        <dbReference type="Pfam" id="PF08327"/>
    </source>
</evidence>
<sequence length="159" mass="17857">MSEGQALVHSVVIHAPVHLVWHAWTISSRVTEWFAPQAIVEAREGGPYELYFIPGNTRTMNTSGCKVVKLIAEQELQFTWKAPDQFAAIMNDESHLTVVKVNLKEIDGESTEVTVEHTGFQDHPAWREAVQWHDTAWFGVLNSLKSAMENGQGELCCKP</sequence>
<evidence type="ECO:0000313" key="4">
    <source>
        <dbReference type="Proteomes" id="UP001500340"/>
    </source>
</evidence>
<dbReference type="CDD" id="cd07814">
    <property type="entry name" value="SRPBCC_CalC_Aha1-like"/>
    <property type="match status" value="1"/>
</dbReference>
<dbReference type="Proteomes" id="UP001500340">
    <property type="component" value="Unassembled WGS sequence"/>
</dbReference>
<accession>A0ABN0YDP6</accession>
<evidence type="ECO:0000256" key="1">
    <source>
        <dbReference type="ARBA" id="ARBA00006817"/>
    </source>
</evidence>
<dbReference type="SUPFAM" id="SSF55961">
    <property type="entry name" value="Bet v1-like"/>
    <property type="match status" value="1"/>
</dbReference>
<dbReference type="InterPro" id="IPR023393">
    <property type="entry name" value="START-like_dom_sf"/>
</dbReference>
<dbReference type="RefSeq" id="WP_343861242.1">
    <property type="nucleotide sequence ID" value="NZ_BAAACX010000009.1"/>
</dbReference>
<name>A0ABN0YDP6_9BACL</name>